<name>A0AAN9V8Q4_9ORTH</name>
<reference evidence="1 2" key="1">
    <citation type="submission" date="2024-03" db="EMBL/GenBank/DDBJ databases">
        <title>The genome assembly and annotation of the cricket Gryllus longicercus Weissman &amp; Gray.</title>
        <authorList>
            <person name="Szrajer S."/>
            <person name="Gray D."/>
            <person name="Ylla G."/>
        </authorList>
    </citation>
    <scope>NUCLEOTIDE SEQUENCE [LARGE SCALE GENOMIC DNA]</scope>
    <source>
        <strain evidence="1">DAG 2021-001</strain>
        <tissue evidence="1">Whole body minus gut</tissue>
    </source>
</reference>
<organism evidence="1 2">
    <name type="scientific">Gryllus longicercus</name>
    <dbReference type="NCBI Taxonomy" id="2509291"/>
    <lineage>
        <taxon>Eukaryota</taxon>
        <taxon>Metazoa</taxon>
        <taxon>Ecdysozoa</taxon>
        <taxon>Arthropoda</taxon>
        <taxon>Hexapoda</taxon>
        <taxon>Insecta</taxon>
        <taxon>Pterygota</taxon>
        <taxon>Neoptera</taxon>
        <taxon>Polyneoptera</taxon>
        <taxon>Orthoptera</taxon>
        <taxon>Ensifera</taxon>
        <taxon>Gryllidea</taxon>
        <taxon>Grylloidea</taxon>
        <taxon>Gryllidae</taxon>
        <taxon>Gryllinae</taxon>
        <taxon>Gryllus</taxon>
    </lineage>
</organism>
<protein>
    <recommendedName>
        <fullName evidence="3">Tudor domain-containing protein</fullName>
    </recommendedName>
</protein>
<dbReference type="EMBL" id="JAZDUA010000365">
    <property type="protein sequence ID" value="KAK7793699.1"/>
    <property type="molecule type" value="Genomic_DNA"/>
</dbReference>
<evidence type="ECO:0008006" key="3">
    <source>
        <dbReference type="Google" id="ProtNLM"/>
    </source>
</evidence>
<proteinExistence type="predicted"/>
<dbReference type="AlphaFoldDB" id="A0AAN9V8Q4"/>
<dbReference type="Proteomes" id="UP001378592">
    <property type="component" value="Unassembled WGS sequence"/>
</dbReference>
<keyword evidence="2" id="KW-1185">Reference proteome</keyword>
<sequence>MSTVKTDSHMSSKYEASLVKCYDPGCIILDIHYKDRNMVAETEQIKLFNQDITKYWNTHKDDPVEGRRYHLGEIVAVNVVNSWKAAMIVNFIIKGGLHYYELVLLDTGNLIEVHRMDFRGMDEDVKVHHRFAFFGMMNLIPAGDDARSHPSWNIDACHDLQIMFDLASSITVDVMAKQKFCNSERVFGNIYITIGQHHIIDVKENLVKKNSAYENPEAFKSIHALAYEDFFVTHEEIPDREQKLEEAAKYEEIEVEEITDENLDDHLIKFWRTGGADPLSHQERMRVRHKLSAEGRITFGRHQSLLESDPSLNNNTRKIQEAGHSDSLNAFQRPAPVDVQAGSQATQGRKFLLSMASSARRDSWSETSKDSSDNDCTDHVTEVLKHLRKPSASEDYESEEYSSSSFKCVASEDYDNFCEPKVERKYKLTEPLSSDSNDFFSDEIEQKFYALFK</sequence>
<comment type="caution">
    <text evidence="1">The sequence shown here is derived from an EMBL/GenBank/DDBJ whole genome shotgun (WGS) entry which is preliminary data.</text>
</comment>
<evidence type="ECO:0000313" key="1">
    <source>
        <dbReference type="EMBL" id="KAK7793699.1"/>
    </source>
</evidence>
<accession>A0AAN9V8Q4</accession>
<evidence type="ECO:0000313" key="2">
    <source>
        <dbReference type="Proteomes" id="UP001378592"/>
    </source>
</evidence>
<gene>
    <name evidence="1" type="ORF">R5R35_014162</name>
</gene>